<dbReference type="SFLD" id="SFLDG01067">
    <property type="entry name" value="SPASM/twitch_domain_containing"/>
    <property type="match status" value="1"/>
</dbReference>
<dbReference type="CDD" id="cd01335">
    <property type="entry name" value="Radical_SAM"/>
    <property type="match status" value="1"/>
</dbReference>
<dbReference type="InterPro" id="IPR013785">
    <property type="entry name" value="Aldolase_TIM"/>
</dbReference>
<dbReference type="PROSITE" id="PS51918">
    <property type="entry name" value="RADICAL_SAM"/>
    <property type="match status" value="1"/>
</dbReference>
<name>A0A380S8E7_FIBSU</name>
<evidence type="ECO:0000313" key="10">
    <source>
        <dbReference type="EMBL" id="SUQ26045.1"/>
    </source>
</evidence>
<dbReference type="RefSeq" id="WP_109573641.1">
    <property type="nucleotide sequence ID" value="NZ_UHJL01000006.1"/>
</dbReference>
<dbReference type="GO" id="GO:0003824">
    <property type="term" value="F:catalytic activity"/>
    <property type="evidence" value="ECO:0007669"/>
    <property type="project" value="InterPro"/>
</dbReference>
<dbReference type="Proteomes" id="UP000255423">
    <property type="component" value="Unassembled WGS sequence"/>
</dbReference>
<evidence type="ECO:0000256" key="1">
    <source>
        <dbReference type="ARBA" id="ARBA00001966"/>
    </source>
</evidence>
<keyword evidence="7" id="KW-0051">Antiviral defense</keyword>
<protein>
    <recommendedName>
        <fullName evidence="8">S-adenosylmethionine-dependent nucleotide dehydratase</fullName>
    </recommendedName>
</protein>
<keyword evidence="6" id="KW-0411">Iron-sulfur</keyword>
<dbReference type="GO" id="GO:0046872">
    <property type="term" value="F:metal ion binding"/>
    <property type="evidence" value="ECO:0007669"/>
    <property type="project" value="UniProtKB-KW"/>
</dbReference>
<comment type="cofactor">
    <cofactor evidence="1">
        <name>[4Fe-4S] cluster</name>
        <dbReference type="ChEBI" id="CHEBI:49883"/>
    </cofactor>
</comment>
<gene>
    <name evidence="10" type="ORF">SAMN05661053_2850</name>
</gene>
<dbReference type="GO" id="GO:0051539">
    <property type="term" value="F:4 iron, 4 sulfur cluster binding"/>
    <property type="evidence" value="ECO:0007669"/>
    <property type="project" value="UniProtKB-KW"/>
</dbReference>
<evidence type="ECO:0000256" key="3">
    <source>
        <dbReference type="ARBA" id="ARBA00022691"/>
    </source>
</evidence>
<dbReference type="Pfam" id="PF04055">
    <property type="entry name" value="Radical_SAM"/>
    <property type="match status" value="1"/>
</dbReference>
<dbReference type="AlphaFoldDB" id="A0A380S8E7"/>
<dbReference type="InterPro" id="IPR007197">
    <property type="entry name" value="rSAM"/>
</dbReference>
<evidence type="ECO:0000256" key="7">
    <source>
        <dbReference type="ARBA" id="ARBA00023118"/>
    </source>
</evidence>
<evidence type="ECO:0000256" key="2">
    <source>
        <dbReference type="ARBA" id="ARBA00022485"/>
    </source>
</evidence>
<evidence type="ECO:0000256" key="5">
    <source>
        <dbReference type="ARBA" id="ARBA00023004"/>
    </source>
</evidence>
<dbReference type="Gene3D" id="3.20.20.70">
    <property type="entry name" value="Aldolase class I"/>
    <property type="match status" value="1"/>
</dbReference>
<dbReference type="NCBIfam" id="NF038283">
    <property type="entry name" value="viperin_w_prok"/>
    <property type="match status" value="1"/>
</dbReference>
<keyword evidence="3" id="KW-0949">S-adenosyl-L-methionine</keyword>
<dbReference type="SUPFAM" id="SSF102114">
    <property type="entry name" value="Radical SAM enzymes"/>
    <property type="match status" value="1"/>
</dbReference>
<dbReference type="EMBL" id="UHJL01000006">
    <property type="protein sequence ID" value="SUQ26045.1"/>
    <property type="molecule type" value="Genomic_DNA"/>
</dbReference>
<dbReference type="InterPro" id="IPR058240">
    <property type="entry name" value="rSAM_sf"/>
</dbReference>
<dbReference type="GO" id="GO:0051607">
    <property type="term" value="P:defense response to virus"/>
    <property type="evidence" value="ECO:0007669"/>
    <property type="project" value="UniProtKB-KW"/>
</dbReference>
<feature type="domain" description="Radical SAM core" evidence="9">
    <location>
        <begin position="3"/>
        <end position="240"/>
    </location>
</feature>
<evidence type="ECO:0000256" key="8">
    <source>
        <dbReference type="ARBA" id="ARBA00039667"/>
    </source>
</evidence>
<accession>A0A380S8E7</accession>
<evidence type="ECO:0000313" key="11">
    <source>
        <dbReference type="Proteomes" id="UP000255423"/>
    </source>
</evidence>
<keyword evidence="2" id="KW-0004">4Fe-4S</keyword>
<dbReference type="PANTHER" id="PTHR21339">
    <property type="entry name" value="RADICAL S-ADENOSYL METHIONINE DOMAIN-CONTAINING PROTEIN 2"/>
    <property type="match status" value="1"/>
</dbReference>
<organism evidence="10 11">
    <name type="scientific">Fibrobacter succinogenes</name>
    <name type="common">Bacteroides succinogenes</name>
    <dbReference type="NCBI Taxonomy" id="833"/>
    <lineage>
        <taxon>Bacteria</taxon>
        <taxon>Pseudomonadati</taxon>
        <taxon>Fibrobacterota</taxon>
        <taxon>Fibrobacteria</taxon>
        <taxon>Fibrobacterales</taxon>
        <taxon>Fibrobacteraceae</taxon>
        <taxon>Fibrobacter</taxon>
    </lineage>
</organism>
<dbReference type="InterPro" id="IPR006638">
    <property type="entry name" value="Elp3/MiaA/NifB-like_rSAM"/>
</dbReference>
<sequence>MNFNKNIVINWHITEACNYHCKFCFAKWNKPTELWSDPENVEKVISNICKHFRSQGYFPIRLNIVGGEPIMFPERLWKVVEIAYKHEMEISIITNGSHLENIFPFAHLISQVGISIDSLNHLTNVNIGRECGGKTISFETLREKIERIRKVNPDIRIKINTVVNRENFNEILVDRFAQLHIDKWKIFRQMPFNGNGGISDYQFYAFLRNNYNEELMQKSAPVHQDSLEALYMTDLDYSGKKDDKTNKQVIFIEDNNAMTESYLMISPDGRFFQNGSEEYCYSRPLTEASVEEALSDIKFDSSKFEERYNSWSTQSAVYEANTFFHVNDYDYDDYEIFGELSED</sequence>
<reference evidence="10 11" key="1">
    <citation type="submission" date="2017-08" db="EMBL/GenBank/DDBJ databases">
        <authorList>
            <person name="de Groot N.N."/>
        </authorList>
    </citation>
    <scope>NUCLEOTIDE SEQUENCE [LARGE SCALE GENOMIC DNA]</scope>
    <source>
        <strain evidence="10 11">HM2</strain>
    </source>
</reference>
<keyword evidence="5" id="KW-0408">Iron</keyword>
<dbReference type="PANTHER" id="PTHR21339:SF0">
    <property type="entry name" value="S-ADENOSYLMETHIONINE-DEPENDENT NUCLEOTIDE DEHYDRATASE RSAD2"/>
    <property type="match status" value="1"/>
</dbReference>
<keyword evidence="4" id="KW-0479">Metal-binding</keyword>
<evidence type="ECO:0000256" key="6">
    <source>
        <dbReference type="ARBA" id="ARBA00023014"/>
    </source>
</evidence>
<evidence type="ECO:0000256" key="4">
    <source>
        <dbReference type="ARBA" id="ARBA00022723"/>
    </source>
</evidence>
<evidence type="ECO:0000259" key="9">
    <source>
        <dbReference type="PROSITE" id="PS51918"/>
    </source>
</evidence>
<proteinExistence type="predicted"/>
<dbReference type="SFLD" id="SFLDS00029">
    <property type="entry name" value="Radical_SAM"/>
    <property type="match status" value="1"/>
</dbReference>
<dbReference type="SMART" id="SM00729">
    <property type="entry name" value="Elp3"/>
    <property type="match status" value="1"/>
</dbReference>
<dbReference type="InterPro" id="IPR051196">
    <property type="entry name" value="RSAD2/Viperin_antiviral"/>
</dbReference>